<dbReference type="STRING" id="1833852.B0537_06345"/>
<dbReference type="GO" id="GO:0016491">
    <property type="term" value="F:oxidoreductase activity"/>
    <property type="evidence" value="ECO:0007669"/>
    <property type="project" value="UniProtKB-KW"/>
</dbReference>
<evidence type="ECO:0000256" key="1">
    <source>
        <dbReference type="ARBA" id="ARBA00001974"/>
    </source>
</evidence>
<comment type="similarity">
    <text evidence="2">Belongs to the HdrA family.</text>
</comment>
<dbReference type="InterPro" id="IPR036188">
    <property type="entry name" value="FAD/NAD-bd_sf"/>
</dbReference>
<evidence type="ECO:0000313" key="11">
    <source>
        <dbReference type="Proteomes" id="UP000189464"/>
    </source>
</evidence>
<organism evidence="10 11">
    <name type="scientific">Desulforamulus ferrireducens</name>
    <dbReference type="NCBI Taxonomy" id="1833852"/>
    <lineage>
        <taxon>Bacteria</taxon>
        <taxon>Bacillati</taxon>
        <taxon>Bacillota</taxon>
        <taxon>Clostridia</taxon>
        <taxon>Eubacteriales</taxon>
        <taxon>Peptococcaceae</taxon>
        <taxon>Desulforamulus</taxon>
    </lineage>
</organism>
<dbReference type="RefSeq" id="WP_077713730.1">
    <property type="nucleotide sequence ID" value="NZ_CP019698.1"/>
</dbReference>
<feature type="domain" description="4Fe-4S ferredoxin-type" evidence="9">
    <location>
        <begin position="710"/>
        <end position="739"/>
    </location>
</feature>
<dbReference type="SUPFAM" id="SSF54862">
    <property type="entry name" value="4Fe-4S ferredoxins"/>
    <property type="match status" value="1"/>
</dbReference>
<keyword evidence="7" id="KW-0408">Iron</keyword>
<dbReference type="EMBL" id="CP019698">
    <property type="protein sequence ID" value="AQS58736.1"/>
    <property type="molecule type" value="Genomic_DNA"/>
</dbReference>
<evidence type="ECO:0000256" key="3">
    <source>
        <dbReference type="ARBA" id="ARBA00022485"/>
    </source>
</evidence>
<dbReference type="InterPro" id="IPR039650">
    <property type="entry name" value="HdrA-like"/>
</dbReference>
<dbReference type="OrthoDB" id="135003at2"/>
<name>A0A1S6IVC7_9FIRM</name>
<evidence type="ECO:0000256" key="8">
    <source>
        <dbReference type="ARBA" id="ARBA00023014"/>
    </source>
</evidence>
<sequence length="784" mass="85836">MTGDKSPLGSVLVVGGGFFGMQCALDLAESGFLIYLMEKKPTIGGIIPQRDRLFPNDSCALCTMSPLFIDVIRHPNIDIFTGSELIDLTGQTGHFIATVLKKTTDIEKISAGCWACAKQQAEGTEELKGLPCKTIQRGFEPEKYSEETVKLEVGAIILTNRQDIQLIKTFGLAGNTQGIFASSVSFEPKDITENVVAAGAVAAAVSQLLAPARGSLVRRPQYPVVRDVTGEKPQVGVFVCGGGMNISGVVNVSQVTEYARSLEQVVYAREFTYLCSRNSREAIKEAIVKQNLNRVVVAACTPLTHGRLFQDCLREVGLNPELYEQANIREQVAWVHLELPGKATEKAKDLLKMAVVKARLQKPAEKTRFNFKRCALVVGGGIAGMTSALSLGNQGYEVILVEKTSKLGGHAAHLKYTLTEVNPMLLVQQLIKQISEHPKIRVIFNAEIERVNGSMGNYQTVIKIKHGSSLTVEHGVVIIAVGAQAVLTKEYLYGRHPLVITQQELEECLDLLKPSNLKTVVMIQCAGSREENRPYCSKICCMQAIKNAIRLKNQNPDMQIYILYRDIGTGFKERYYSLAKQKGVNLVRYHINHKPLVTPHGETVSLEVMDEITGLNLHLEADLLVLSTGIEPQEANRSLSKLFKIPLNSHGFLAAVDHKYKPLECPAEGVFICGMAQGPNTMEESIAQAEAAAVKAVAFLTREYLESPAHIATVDEELCRGCGLCSKSCPYDARVLDKKKNIFRVQEKLCKGCGICASVCPSGASQQKGFAREQLLNMIDAALE</sequence>
<keyword evidence="8" id="KW-0411">Iron-sulfur</keyword>
<keyword evidence="6" id="KW-0560">Oxidoreductase</keyword>
<keyword evidence="5" id="KW-0274">FAD</keyword>
<dbReference type="PROSITE" id="PS00198">
    <property type="entry name" value="4FE4S_FER_1"/>
    <property type="match status" value="2"/>
</dbReference>
<accession>A0A1S6IVC7</accession>
<evidence type="ECO:0000256" key="2">
    <source>
        <dbReference type="ARBA" id="ARBA00006561"/>
    </source>
</evidence>
<evidence type="ECO:0000256" key="5">
    <source>
        <dbReference type="ARBA" id="ARBA00022827"/>
    </source>
</evidence>
<reference evidence="10 11" key="1">
    <citation type="journal article" date="2016" name="Int. J. Syst. Evol. Microbiol.">
        <title>Desulfotomaculum ferrireducens sp. nov., a moderately thermophilic sulfate-reducing and dissimilatory Fe(III)-reducing bacterium isolated from compost.</title>
        <authorList>
            <person name="Yang G."/>
            <person name="Guo J."/>
            <person name="Zhuang L."/>
            <person name="Yuan Y."/>
            <person name="Zhou S."/>
        </authorList>
    </citation>
    <scope>NUCLEOTIDE SEQUENCE [LARGE SCALE GENOMIC DNA]</scope>
    <source>
        <strain evidence="10 11">GSS09</strain>
    </source>
</reference>
<keyword evidence="4" id="KW-0479">Metal-binding</keyword>
<dbReference type="Pfam" id="PF13450">
    <property type="entry name" value="NAD_binding_8"/>
    <property type="match status" value="1"/>
</dbReference>
<feature type="domain" description="4Fe-4S ferredoxin-type" evidence="9">
    <location>
        <begin position="741"/>
        <end position="770"/>
    </location>
</feature>
<gene>
    <name evidence="10" type="ORF">B0537_06345</name>
</gene>
<dbReference type="GO" id="GO:0051539">
    <property type="term" value="F:4 iron, 4 sulfur cluster binding"/>
    <property type="evidence" value="ECO:0007669"/>
    <property type="project" value="UniProtKB-KW"/>
</dbReference>
<dbReference type="AlphaFoldDB" id="A0A1S6IVC7"/>
<evidence type="ECO:0000313" key="10">
    <source>
        <dbReference type="EMBL" id="AQS58736.1"/>
    </source>
</evidence>
<dbReference type="KEGG" id="dfg:B0537_06345"/>
<dbReference type="PROSITE" id="PS51379">
    <property type="entry name" value="4FE4S_FER_2"/>
    <property type="match status" value="2"/>
</dbReference>
<dbReference type="SUPFAM" id="SSF51905">
    <property type="entry name" value="FAD/NAD(P)-binding domain"/>
    <property type="match status" value="2"/>
</dbReference>
<evidence type="ECO:0000259" key="9">
    <source>
        <dbReference type="PROSITE" id="PS51379"/>
    </source>
</evidence>
<evidence type="ECO:0000256" key="6">
    <source>
        <dbReference type="ARBA" id="ARBA00023002"/>
    </source>
</evidence>
<dbReference type="InterPro" id="IPR017900">
    <property type="entry name" value="4Fe4S_Fe_S_CS"/>
</dbReference>
<dbReference type="PANTHER" id="PTHR43498:SF1">
    <property type="entry name" value="COB--COM HETERODISULFIDE REDUCTASE IRON-SULFUR SUBUNIT A"/>
    <property type="match status" value="1"/>
</dbReference>
<comment type="cofactor">
    <cofactor evidence="1">
        <name>FAD</name>
        <dbReference type="ChEBI" id="CHEBI:57692"/>
    </cofactor>
</comment>
<protein>
    <recommendedName>
        <fullName evidence="9">4Fe-4S ferredoxin-type domain-containing protein</fullName>
    </recommendedName>
</protein>
<dbReference type="Gene3D" id="3.40.50.720">
    <property type="entry name" value="NAD(P)-binding Rossmann-like Domain"/>
    <property type="match status" value="1"/>
</dbReference>
<keyword evidence="3" id="KW-0004">4Fe-4S</keyword>
<dbReference type="Gene3D" id="3.30.70.20">
    <property type="match status" value="1"/>
</dbReference>
<keyword evidence="5" id="KW-0285">Flavoprotein</keyword>
<evidence type="ECO:0000256" key="4">
    <source>
        <dbReference type="ARBA" id="ARBA00022723"/>
    </source>
</evidence>
<dbReference type="PANTHER" id="PTHR43498">
    <property type="entry name" value="FERREDOXIN:COB-COM HETERODISULFIDE REDUCTASE SUBUNIT A"/>
    <property type="match status" value="1"/>
</dbReference>
<proteinExistence type="inferred from homology"/>
<evidence type="ECO:0000256" key="7">
    <source>
        <dbReference type="ARBA" id="ARBA00023004"/>
    </source>
</evidence>
<dbReference type="GO" id="GO:0046872">
    <property type="term" value="F:metal ion binding"/>
    <property type="evidence" value="ECO:0007669"/>
    <property type="project" value="UniProtKB-KW"/>
</dbReference>
<dbReference type="InterPro" id="IPR017896">
    <property type="entry name" value="4Fe4S_Fe-S-bd"/>
</dbReference>
<dbReference type="Pfam" id="PF14697">
    <property type="entry name" value="Fer4_21"/>
    <property type="match status" value="1"/>
</dbReference>
<dbReference type="Proteomes" id="UP000189464">
    <property type="component" value="Chromosome"/>
</dbReference>
<dbReference type="Gene3D" id="3.50.50.60">
    <property type="entry name" value="FAD/NAD(P)-binding domain"/>
    <property type="match status" value="1"/>
</dbReference>
<keyword evidence="11" id="KW-1185">Reference proteome</keyword>